<gene>
    <name evidence="7" type="ORF">F7725_028020</name>
</gene>
<feature type="disulfide bond" evidence="5">
    <location>
        <begin position="445"/>
        <end position="488"/>
    </location>
</feature>
<comment type="caution">
    <text evidence="5">Lacks conserved residue(s) required for the propagation of feature annotation.</text>
</comment>
<proteinExistence type="predicted"/>
<dbReference type="SUPFAM" id="SSF57535">
    <property type="entry name" value="Complement control module/SCR domain"/>
    <property type="match status" value="4"/>
</dbReference>
<dbReference type="Proteomes" id="UP000518266">
    <property type="component" value="Unassembled WGS sequence"/>
</dbReference>
<comment type="caution">
    <text evidence="7">The sequence shown here is derived from an EMBL/GenBank/DDBJ whole genome shotgun (WGS) entry which is preliminary data.</text>
</comment>
<dbReference type="Pfam" id="PF00084">
    <property type="entry name" value="Sushi"/>
    <property type="match status" value="3"/>
</dbReference>
<evidence type="ECO:0000313" key="7">
    <source>
        <dbReference type="EMBL" id="KAF3835462.1"/>
    </source>
</evidence>
<evidence type="ECO:0000313" key="8">
    <source>
        <dbReference type="Proteomes" id="UP000518266"/>
    </source>
</evidence>
<keyword evidence="8" id="KW-1185">Reference proteome</keyword>
<protein>
    <recommendedName>
        <fullName evidence="6">Sushi domain-containing protein</fullName>
    </recommendedName>
</protein>
<dbReference type="InterPro" id="IPR050350">
    <property type="entry name" value="Compl-Cell_Adhes-Reg"/>
</dbReference>
<dbReference type="PROSITE" id="PS50923">
    <property type="entry name" value="SUSHI"/>
    <property type="match status" value="3"/>
</dbReference>
<accession>A0A7J5XEL0</accession>
<feature type="domain" description="Sushi" evidence="6">
    <location>
        <begin position="443"/>
        <end position="501"/>
    </location>
</feature>
<sequence>MHSLTFVKGQECTLEQFLNGPLYDPNFDTSGLAATYSGGKQVRVGCNVGFSGFFKLVCIEGKWDPEAEYVIQNHVVIPAIPRMQIFNWKRERILSLGHSRTNYRRCMAEGWDGNIPVCEAQQCPIINVDNHEVQVNGDIEEATFGNVVRFSCKSSSKVLFGSTEMYCDENGEWVGESPKCKEYKEHQVLEFQCKPSFTHAEARSSKCTKQGVRAEWSPTPLCEPITCKLQLPGLKGTSYEPAYRNTFSPGDEVTVNCGDKYWISRRSSVVTTCKRTESGLSDLYAKVTCSQQEVRHVSSWDKYWQQHSNRVSRHVTGVRQATGGKMAPAVPHAPEMDGTQIHFVKCKPSFARAEARSSKCTKQGVRAEWSPTPLCEPITCKLQLPGLKGTSYEPAYRNTFSPGDEVTVNCGDKYWISRDQQASVVTTCKEDGEWTIRPVCQEVTCSQQGVPHGSWDNHWQQTFKAGMLTRYRCETGYRRKDGASSATCTRDGWHPNPLCQGIVK</sequence>
<organism evidence="7 8">
    <name type="scientific">Dissostichus mawsoni</name>
    <name type="common">Antarctic cod</name>
    <dbReference type="NCBI Taxonomy" id="36200"/>
    <lineage>
        <taxon>Eukaryota</taxon>
        <taxon>Metazoa</taxon>
        <taxon>Chordata</taxon>
        <taxon>Craniata</taxon>
        <taxon>Vertebrata</taxon>
        <taxon>Euteleostomi</taxon>
        <taxon>Actinopterygii</taxon>
        <taxon>Neopterygii</taxon>
        <taxon>Teleostei</taxon>
        <taxon>Neoteleostei</taxon>
        <taxon>Acanthomorphata</taxon>
        <taxon>Eupercaria</taxon>
        <taxon>Perciformes</taxon>
        <taxon>Notothenioidei</taxon>
        <taxon>Nototheniidae</taxon>
        <taxon>Dissostichus</taxon>
    </lineage>
</organism>
<name>A0A7J5XEL0_DISMA</name>
<dbReference type="CDD" id="cd00033">
    <property type="entry name" value="CCP"/>
    <property type="match status" value="2"/>
</dbReference>
<evidence type="ECO:0000256" key="4">
    <source>
        <dbReference type="ARBA" id="ARBA00023180"/>
    </source>
</evidence>
<reference evidence="7 8" key="1">
    <citation type="submission" date="2020-03" db="EMBL/GenBank/DDBJ databases">
        <title>Dissostichus mawsoni Genome sequencing and assembly.</title>
        <authorList>
            <person name="Park H."/>
        </authorList>
    </citation>
    <scope>NUCLEOTIDE SEQUENCE [LARGE SCALE GENOMIC DNA]</scope>
    <source>
        <strain evidence="7">DM0001</strain>
        <tissue evidence="7">Muscle</tissue>
    </source>
</reference>
<evidence type="ECO:0000256" key="2">
    <source>
        <dbReference type="ARBA" id="ARBA00022737"/>
    </source>
</evidence>
<evidence type="ECO:0000256" key="5">
    <source>
        <dbReference type="PROSITE-ProRule" id="PRU00302"/>
    </source>
</evidence>
<keyword evidence="4" id="KW-0325">Glycoprotein</keyword>
<dbReference type="EMBL" id="JAAKFY010000025">
    <property type="protein sequence ID" value="KAF3835462.1"/>
    <property type="molecule type" value="Genomic_DNA"/>
</dbReference>
<evidence type="ECO:0000256" key="1">
    <source>
        <dbReference type="ARBA" id="ARBA00022659"/>
    </source>
</evidence>
<dbReference type="InterPro" id="IPR000436">
    <property type="entry name" value="Sushi_SCR_CCP_dom"/>
</dbReference>
<dbReference type="AlphaFoldDB" id="A0A7J5XEL0"/>
<dbReference type="SMART" id="SM00032">
    <property type="entry name" value="CCP"/>
    <property type="match status" value="5"/>
</dbReference>
<dbReference type="InterPro" id="IPR035976">
    <property type="entry name" value="Sushi/SCR/CCP_sf"/>
</dbReference>
<dbReference type="PANTHER" id="PTHR19325">
    <property type="entry name" value="COMPLEMENT COMPONENT-RELATED SUSHI DOMAIN-CONTAINING"/>
    <property type="match status" value="1"/>
</dbReference>
<dbReference type="OrthoDB" id="10051774at2759"/>
<evidence type="ECO:0000256" key="3">
    <source>
        <dbReference type="ARBA" id="ARBA00023157"/>
    </source>
</evidence>
<feature type="domain" description="Sushi" evidence="6">
    <location>
        <begin position="121"/>
        <end position="182"/>
    </location>
</feature>
<dbReference type="PANTHER" id="PTHR19325:SF575">
    <property type="entry name" value="LOCOMOTION-RELATED PROTEIN HIKARU GENKI"/>
    <property type="match status" value="1"/>
</dbReference>
<keyword evidence="3 5" id="KW-1015">Disulfide bond</keyword>
<evidence type="ECO:0000259" key="6">
    <source>
        <dbReference type="PROSITE" id="PS50923"/>
    </source>
</evidence>
<dbReference type="Gene3D" id="2.10.70.10">
    <property type="entry name" value="Complement Module, domain 1"/>
    <property type="match status" value="4"/>
</dbReference>
<keyword evidence="1 5" id="KW-0768">Sushi</keyword>
<feature type="domain" description="Sushi" evidence="6">
    <location>
        <begin position="378"/>
        <end position="442"/>
    </location>
</feature>
<keyword evidence="2" id="KW-0677">Repeat</keyword>